<keyword evidence="3" id="KW-1185">Reference proteome</keyword>
<name>A0ABT1XPF7_9SPHN</name>
<feature type="chain" id="PRO_5045839161" description="Peptidase M48 domain-containing protein" evidence="1">
    <location>
        <begin position="23"/>
        <end position="330"/>
    </location>
</feature>
<feature type="signal peptide" evidence="1">
    <location>
        <begin position="1"/>
        <end position="22"/>
    </location>
</feature>
<comment type="caution">
    <text evidence="2">The sequence shown here is derived from an EMBL/GenBank/DDBJ whole genome shotgun (WGS) entry which is preliminary data.</text>
</comment>
<evidence type="ECO:0000313" key="2">
    <source>
        <dbReference type="EMBL" id="MCR2832352.1"/>
    </source>
</evidence>
<reference evidence="2 3" key="1">
    <citation type="submission" date="2022-08" db="EMBL/GenBank/DDBJ databases">
        <title>Polyphasic taxonomy analysis of Qipengyuania sp.RS5-5.</title>
        <authorList>
            <person name="Xamxidin M."/>
            <person name="Wu M."/>
        </authorList>
    </citation>
    <scope>NUCLEOTIDE SEQUENCE [LARGE SCALE GENOMIC DNA]</scope>
    <source>
        <strain evidence="2 3">RS5-5</strain>
    </source>
</reference>
<keyword evidence="1" id="KW-0732">Signal</keyword>
<dbReference type="Proteomes" id="UP001206067">
    <property type="component" value="Unassembled WGS sequence"/>
</dbReference>
<accession>A0ABT1XPF7</accession>
<gene>
    <name evidence="2" type="ORF">NSO95_00205</name>
</gene>
<proteinExistence type="predicted"/>
<dbReference type="RefSeq" id="WP_257594116.1">
    <property type="nucleotide sequence ID" value="NZ_JANKHH010000001.1"/>
</dbReference>
<evidence type="ECO:0008006" key="4">
    <source>
        <dbReference type="Google" id="ProtNLM"/>
    </source>
</evidence>
<dbReference type="EMBL" id="JANKHH010000001">
    <property type="protein sequence ID" value="MCR2832352.1"/>
    <property type="molecule type" value="Genomic_DNA"/>
</dbReference>
<evidence type="ECO:0000313" key="3">
    <source>
        <dbReference type="Proteomes" id="UP001206067"/>
    </source>
</evidence>
<organism evidence="2 3">
    <name type="scientific">Parerythrobacter lacustris</name>
    <dbReference type="NCBI Taxonomy" id="2969984"/>
    <lineage>
        <taxon>Bacteria</taxon>
        <taxon>Pseudomonadati</taxon>
        <taxon>Pseudomonadota</taxon>
        <taxon>Alphaproteobacteria</taxon>
        <taxon>Sphingomonadales</taxon>
        <taxon>Erythrobacteraceae</taxon>
        <taxon>Parerythrobacter</taxon>
    </lineage>
</organism>
<sequence length="330" mass="36171">MSRWRAAPAALAALLLASPSSATGKPDEAQARYDAFRADFALLAEQDLRTQSVGWQLLSGNAQLCPDKAAASGLLLQDARAYGSPELVRRMLGLRSDIFVQLVVPQSPASALALPRHAGIAAIDGVDEAGFLSPGDEGWERLDRIERALAQSYTDGTAELTLADGRTVSLRPDIVCYGRFEVVSGRDDAGADGAVVRVGRDFPGFGYPEEEFAAALAHELAHNILRHPQWLAANGRKRRDVRETEREADRMMPWLLANAGYDPATAVRFMRRWGPKHNGGLLRKRTHDGWDERVELIEAELPLVTDAQAATGTADWTMRFNPREVGYLPF</sequence>
<evidence type="ECO:0000256" key="1">
    <source>
        <dbReference type="SAM" id="SignalP"/>
    </source>
</evidence>
<protein>
    <recommendedName>
        <fullName evidence="4">Peptidase M48 domain-containing protein</fullName>
    </recommendedName>
</protein>